<gene>
    <name evidence="5" type="ORF">CNEO2_790014</name>
    <name evidence="6" type="ORF">CQ394_15160</name>
</gene>
<dbReference type="Pfam" id="PF00455">
    <property type="entry name" value="DeoRC"/>
    <property type="match status" value="1"/>
</dbReference>
<evidence type="ECO:0000313" key="6">
    <source>
        <dbReference type="EMBL" id="PEG29976.1"/>
    </source>
</evidence>
<dbReference type="InterPro" id="IPR036390">
    <property type="entry name" value="WH_DNA-bd_sf"/>
</dbReference>
<keyword evidence="2" id="KW-0238">DNA-binding</keyword>
<evidence type="ECO:0000256" key="3">
    <source>
        <dbReference type="ARBA" id="ARBA00023163"/>
    </source>
</evidence>
<keyword evidence="1" id="KW-0805">Transcription regulation</keyword>
<keyword evidence="3" id="KW-0804">Transcription</keyword>
<evidence type="ECO:0000256" key="1">
    <source>
        <dbReference type="ARBA" id="ARBA00023015"/>
    </source>
</evidence>
<dbReference type="GeneID" id="68876286"/>
<dbReference type="PROSITE" id="PS00894">
    <property type="entry name" value="HTH_DEOR_1"/>
    <property type="match status" value="1"/>
</dbReference>
<dbReference type="InterPro" id="IPR001034">
    <property type="entry name" value="DeoR_HTH"/>
</dbReference>
<dbReference type="RefSeq" id="WP_058294145.1">
    <property type="nucleotide sequence ID" value="NZ_CAKJVD010000019.1"/>
</dbReference>
<dbReference type="GO" id="GO:0003700">
    <property type="term" value="F:DNA-binding transcription factor activity"/>
    <property type="evidence" value="ECO:0007669"/>
    <property type="project" value="InterPro"/>
</dbReference>
<dbReference type="PRINTS" id="PR00037">
    <property type="entry name" value="HTHLACR"/>
</dbReference>
<accession>A0A2A7ME88</accession>
<sequence>MYQEERIYKILKLLREKKSLSNQEIMEKFNISRDTARRDILKLVDEGVAVRTHGGITIPELFSEIGYYKERINMNSSVKIELAKKASNHLKNKQVCFLDVSTTLNEICDYVKNGIYVVTHSIDNMERLYKKECDVNILGGKLNKNNRFLYGAATILQIENIHFDIAFLGAAAIQKDGIYVEDQEDSYIKKKVSERSDLVCVVADDSKFLKTSKFKGARLSDIDILITNKMPPKEIVESLKEANVEIEILEEDI</sequence>
<evidence type="ECO:0000313" key="7">
    <source>
        <dbReference type="Proteomes" id="UP000220840"/>
    </source>
</evidence>
<evidence type="ECO:0000256" key="2">
    <source>
        <dbReference type="ARBA" id="ARBA00023125"/>
    </source>
</evidence>
<dbReference type="InterPro" id="IPR037171">
    <property type="entry name" value="NagB/RpiA_transferase-like"/>
</dbReference>
<comment type="caution">
    <text evidence="6">The sequence shown here is derived from an EMBL/GenBank/DDBJ whole genome shotgun (WGS) entry which is preliminary data.</text>
</comment>
<dbReference type="OrthoDB" id="9797223at2"/>
<dbReference type="SUPFAM" id="SSF100950">
    <property type="entry name" value="NagB/RpiA/CoA transferase-like"/>
    <property type="match status" value="1"/>
</dbReference>
<feature type="domain" description="HTH deoR-type" evidence="4">
    <location>
        <begin position="3"/>
        <end position="58"/>
    </location>
</feature>
<dbReference type="Gene3D" id="1.10.10.10">
    <property type="entry name" value="Winged helix-like DNA-binding domain superfamily/Winged helix DNA-binding domain"/>
    <property type="match status" value="1"/>
</dbReference>
<dbReference type="SMART" id="SM00420">
    <property type="entry name" value="HTH_DEOR"/>
    <property type="match status" value="1"/>
</dbReference>
<dbReference type="SMART" id="SM01134">
    <property type="entry name" value="DeoRC"/>
    <property type="match status" value="1"/>
</dbReference>
<dbReference type="InterPro" id="IPR018356">
    <property type="entry name" value="Tscrpt_reg_HTH_DeoR_CS"/>
</dbReference>
<dbReference type="PANTHER" id="PTHR30363">
    <property type="entry name" value="HTH-TYPE TRANSCRIPTIONAL REGULATOR SRLR-RELATED"/>
    <property type="match status" value="1"/>
</dbReference>
<dbReference type="PROSITE" id="PS51000">
    <property type="entry name" value="HTH_DEOR_2"/>
    <property type="match status" value="1"/>
</dbReference>
<name>A0A2A7ME88_9CLOT</name>
<dbReference type="STRING" id="137838.GCA_001458595_01265"/>
<keyword evidence="7" id="KW-1185">Reference proteome</keyword>
<dbReference type="EMBL" id="PDCJ01000002">
    <property type="protein sequence ID" value="PEG29976.1"/>
    <property type="molecule type" value="Genomic_DNA"/>
</dbReference>
<dbReference type="Proteomes" id="UP001189143">
    <property type="component" value="Unassembled WGS sequence"/>
</dbReference>
<organism evidence="6 7">
    <name type="scientific">Clostridium neonatale</name>
    <dbReference type="NCBI Taxonomy" id="137838"/>
    <lineage>
        <taxon>Bacteria</taxon>
        <taxon>Bacillati</taxon>
        <taxon>Bacillota</taxon>
        <taxon>Clostridia</taxon>
        <taxon>Eubacteriales</taxon>
        <taxon>Clostridiaceae</taxon>
        <taxon>Clostridium</taxon>
    </lineage>
</organism>
<dbReference type="InterPro" id="IPR050313">
    <property type="entry name" value="Carb_Metab_HTH_regulators"/>
</dbReference>
<dbReference type="InterPro" id="IPR036388">
    <property type="entry name" value="WH-like_DNA-bd_sf"/>
</dbReference>
<dbReference type="InterPro" id="IPR014036">
    <property type="entry name" value="DeoR-like_C"/>
</dbReference>
<dbReference type="AlphaFoldDB" id="A0A2A7ME88"/>
<dbReference type="PANTHER" id="PTHR30363:SF51">
    <property type="entry name" value="HTH-TYPE TRANSCRIPTIONAL REPRESSOR GLCR"/>
    <property type="match status" value="1"/>
</dbReference>
<reference evidence="6 7" key="1">
    <citation type="submission" date="2017-10" db="EMBL/GenBank/DDBJ databases">
        <title>Effective Description of Clostridium neonatale sp. nov. linked to necrotizing enterocolitis in neonates and a clarification of species assignable to the genus Clostridium (Prazmowski 1880) emend. Lawson and Rainey 2016.</title>
        <authorList>
            <person name="Bernard K."/>
            <person name="Burdz T."/>
            <person name="Wiebe D."/>
            <person name="Balcewich B."/>
            <person name="Alfa M."/>
            <person name="Bernier A.-M."/>
        </authorList>
    </citation>
    <scope>NUCLEOTIDE SEQUENCE [LARGE SCALE GENOMIC DNA]</scope>
    <source>
        <strain evidence="6 7">LCDC99A005</strain>
    </source>
</reference>
<evidence type="ECO:0000313" key="5">
    <source>
        <dbReference type="EMBL" id="CAI3683498.1"/>
    </source>
</evidence>
<proteinExistence type="predicted"/>
<dbReference type="EMBL" id="CAMTCP010000280">
    <property type="protein sequence ID" value="CAI3683498.1"/>
    <property type="molecule type" value="Genomic_DNA"/>
</dbReference>
<dbReference type="Pfam" id="PF08220">
    <property type="entry name" value="HTH_DeoR"/>
    <property type="match status" value="1"/>
</dbReference>
<dbReference type="Gene3D" id="3.40.50.1360">
    <property type="match status" value="1"/>
</dbReference>
<dbReference type="Proteomes" id="UP000220840">
    <property type="component" value="Unassembled WGS sequence"/>
</dbReference>
<dbReference type="SUPFAM" id="SSF46785">
    <property type="entry name" value="Winged helix' DNA-binding domain"/>
    <property type="match status" value="1"/>
</dbReference>
<evidence type="ECO:0000259" key="4">
    <source>
        <dbReference type="PROSITE" id="PS51000"/>
    </source>
</evidence>
<reference evidence="5" key="2">
    <citation type="submission" date="2022-10" db="EMBL/GenBank/DDBJ databases">
        <authorList>
            <person name="Aires J."/>
            <person name="Mesa V."/>
        </authorList>
    </citation>
    <scope>NUCLEOTIDE SEQUENCE</scope>
    <source>
        <strain evidence="5">Clostridium neonatale JD116</strain>
    </source>
</reference>
<dbReference type="GO" id="GO:0003677">
    <property type="term" value="F:DNA binding"/>
    <property type="evidence" value="ECO:0007669"/>
    <property type="project" value="UniProtKB-KW"/>
</dbReference>
<protein>
    <submittedName>
        <fullName evidence="6">DeoR/GlpR transcriptional regulator</fullName>
    </submittedName>
    <submittedName>
        <fullName evidence="5">Transcripitonal regulator, DeoR-Type</fullName>
    </submittedName>
</protein>